<dbReference type="GO" id="GO:0032300">
    <property type="term" value="C:mismatch repair complex"/>
    <property type="evidence" value="ECO:0007669"/>
    <property type="project" value="InterPro"/>
</dbReference>
<dbReference type="InterPro" id="IPR036890">
    <property type="entry name" value="HATPase_C_sf"/>
</dbReference>
<comment type="caution">
    <text evidence="4">The sequence shown here is derived from an EMBL/GenBank/DDBJ whole genome shotgun (WGS) entry which is preliminary data.</text>
</comment>
<dbReference type="SUPFAM" id="SSF55874">
    <property type="entry name" value="ATPase domain of HSP90 chaperone/DNA topoisomerase II/histidine kinase"/>
    <property type="match status" value="1"/>
</dbReference>
<feature type="compositionally biased region" description="Polar residues" evidence="2">
    <location>
        <begin position="317"/>
        <end position="334"/>
    </location>
</feature>
<evidence type="ECO:0000256" key="1">
    <source>
        <dbReference type="ARBA" id="ARBA00006082"/>
    </source>
</evidence>
<sequence>MASAHHSAPPPQAQAHGHQRIRRLDEKVAAQVWATVVLSSVDQVLAQLVYNSLDAGATIIQAALHPAALWLSVTDNGIGILPADLPLLGMSSHSSKSPPAHQVDSAAARPPSYPRYHGYRGQAFAALTTVALVQVSSKHESSSQARSFIERIAVAYPTVAFSLHDCRTQKLVVTVPPCPTSIDTLRHLSGASAVPPDKCHSFATTISNPFSPIAISGWWFNTRFPQGLAFVNREPCLDAPLHTILVRLLESRFQAVDFGFICLIRCSREISLDITRLRLIISSSLDTQLNPSPPNSAPSMAASRPSTSPLTAYPHSFTLSDTSSRPHSCSTTFFQPPRLPLRKAQSSGTICESAGRSRSSIRRLGRSASGGRLDDGPPPGFTQLASVFIDPRTGNSVFATSPARHDSSASSASASHSLYSPRSRESRPRSTPSRDGSTASSTVSKTSAASTTASSLQATRLAIESVVSHASSQHTSTLSSRFFRVARQVATRSPFSDTRPAHEICLSHAPTLPTLSLPRDCPSRQQIHSGLGHHGRSRHALIAVDQHAADERVRLEELLAQADREINEHGGLAMTPLAEVLVMGDVPVHVARVFRERREWLMRWGIWAEEEEVQAQADETCPAPSSIFVRAIPTLVTSRLARDPSSITDLIFALLAEPHESTLIQTSTPPPPVLHMLHSIACRSAIMFGDPLTLEAGELLWRALTQTRTVERSDWGRGGAARYATPDLSRFF</sequence>
<dbReference type="InterPro" id="IPR037198">
    <property type="entry name" value="MutL_C_sf"/>
</dbReference>
<comment type="similarity">
    <text evidence="1">Belongs to the DNA mismatch repair MutL/HexB family.</text>
</comment>
<keyword evidence="5" id="KW-1185">Reference proteome</keyword>
<dbReference type="GO" id="GO:0016887">
    <property type="term" value="F:ATP hydrolysis activity"/>
    <property type="evidence" value="ECO:0007669"/>
    <property type="project" value="InterPro"/>
</dbReference>
<dbReference type="AlphaFoldDB" id="A0A1Y2HSL3"/>
<dbReference type="Gene3D" id="3.30.565.10">
    <property type="entry name" value="Histidine kinase-like ATPase, C-terminal domain"/>
    <property type="match status" value="1"/>
</dbReference>
<dbReference type="Gene3D" id="3.30.1370.100">
    <property type="entry name" value="MutL, C-terminal domain, regulatory subdomain"/>
    <property type="match status" value="1"/>
</dbReference>
<dbReference type="EMBL" id="MCFL01000012">
    <property type="protein sequence ID" value="ORZ37587.1"/>
    <property type="molecule type" value="Genomic_DNA"/>
</dbReference>
<reference evidence="4 5" key="1">
    <citation type="submission" date="2016-07" db="EMBL/GenBank/DDBJ databases">
        <title>Pervasive Adenine N6-methylation of Active Genes in Fungi.</title>
        <authorList>
            <consortium name="DOE Joint Genome Institute"/>
            <person name="Mondo S.J."/>
            <person name="Dannebaum R.O."/>
            <person name="Kuo R.C."/>
            <person name="Labutti K."/>
            <person name="Haridas S."/>
            <person name="Kuo A."/>
            <person name="Salamov A."/>
            <person name="Ahrendt S.R."/>
            <person name="Lipzen A."/>
            <person name="Sullivan W."/>
            <person name="Andreopoulos W.B."/>
            <person name="Clum A."/>
            <person name="Lindquist E."/>
            <person name="Daum C."/>
            <person name="Ramamoorthy G.K."/>
            <person name="Gryganskyi A."/>
            <person name="Culley D."/>
            <person name="Magnuson J.K."/>
            <person name="James T.Y."/>
            <person name="O'Malley M.A."/>
            <person name="Stajich J.E."/>
            <person name="Spatafora J.W."/>
            <person name="Visel A."/>
            <person name="Grigoriev I.V."/>
        </authorList>
    </citation>
    <scope>NUCLEOTIDE SEQUENCE [LARGE SCALE GENOMIC DNA]</scope>
    <source>
        <strain evidence="4 5">PL171</strain>
    </source>
</reference>
<evidence type="ECO:0000313" key="4">
    <source>
        <dbReference type="EMBL" id="ORZ37587.1"/>
    </source>
</evidence>
<dbReference type="InterPro" id="IPR038973">
    <property type="entry name" value="MutL/Mlh/Pms-like"/>
</dbReference>
<gene>
    <name evidence="4" type="ORF">BCR44DRAFT_1498032</name>
</gene>
<feature type="compositionally biased region" description="Low complexity" evidence="2">
    <location>
        <begin position="297"/>
        <end position="309"/>
    </location>
</feature>
<dbReference type="InterPro" id="IPR042120">
    <property type="entry name" value="MutL_C_dimsub"/>
</dbReference>
<name>A0A1Y2HSL3_9FUNG</name>
<dbReference type="STRING" id="765915.A0A1Y2HSL3"/>
<evidence type="ECO:0000259" key="3">
    <source>
        <dbReference type="SMART" id="SM00853"/>
    </source>
</evidence>
<dbReference type="PANTHER" id="PTHR10073:SF47">
    <property type="entry name" value="DNA MISMATCH REPAIR PROTEIN MLH3"/>
    <property type="match status" value="1"/>
</dbReference>
<protein>
    <recommendedName>
        <fullName evidence="3">MutL C-terminal dimerisation domain-containing protein</fullName>
    </recommendedName>
</protein>
<dbReference type="PANTHER" id="PTHR10073">
    <property type="entry name" value="DNA MISMATCH REPAIR PROTEIN MLH, PMS, MUTL"/>
    <property type="match status" value="1"/>
</dbReference>
<accession>A0A1Y2HSL3</accession>
<dbReference type="Gene3D" id="3.30.1540.20">
    <property type="entry name" value="MutL, C-terminal domain, dimerisation subdomain"/>
    <property type="match status" value="1"/>
</dbReference>
<dbReference type="InterPro" id="IPR014790">
    <property type="entry name" value="MutL_C"/>
</dbReference>
<dbReference type="GO" id="GO:0005524">
    <property type="term" value="F:ATP binding"/>
    <property type="evidence" value="ECO:0007669"/>
    <property type="project" value="InterPro"/>
</dbReference>
<evidence type="ECO:0000313" key="5">
    <source>
        <dbReference type="Proteomes" id="UP000193411"/>
    </source>
</evidence>
<feature type="compositionally biased region" description="Low complexity" evidence="2">
    <location>
        <begin position="408"/>
        <end position="421"/>
    </location>
</feature>
<dbReference type="Pfam" id="PF13589">
    <property type="entry name" value="HATPase_c_3"/>
    <property type="match status" value="1"/>
</dbReference>
<feature type="domain" description="MutL C-terminal dimerisation" evidence="3">
    <location>
        <begin position="523"/>
        <end position="692"/>
    </location>
</feature>
<dbReference type="Proteomes" id="UP000193411">
    <property type="component" value="Unassembled WGS sequence"/>
</dbReference>
<evidence type="ECO:0000256" key="2">
    <source>
        <dbReference type="SAM" id="MobiDB-lite"/>
    </source>
</evidence>
<dbReference type="OrthoDB" id="429932at2759"/>
<dbReference type="InterPro" id="IPR042121">
    <property type="entry name" value="MutL_C_regsub"/>
</dbReference>
<feature type="region of interest" description="Disordered" evidence="2">
    <location>
        <begin position="398"/>
        <end position="454"/>
    </location>
</feature>
<dbReference type="SMART" id="SM00853">
    <property type="entry name" value="MutL_C"/>
    <property type="match status" value="1"/>
</dbReference>
<dbReference type="GO" id="GO:0006298">
    <property type="term" value="P:mismatch repair"/>
    <property type="evidence" value="ECO:0007669"/>
    <property type="project" value="InterPro"/>
</dbReference>
<feature type="region of interest" description="Disordered" evidence="2">
    <location>
        <begin position="288"/>
        <end position="385"/>
    </location>
</feature>
<feature type="compositionally biased region" description="Low complexity" evidence="2">
    <location>
        <begin position="429"/>
        <end position="454"/>
    </location>
</feature>
<dbReference type="SUPFAM" id="SSF118116">
    <property type="entry name" value="DNA mismatch repair protein MutL"/>
    <property type="match status" value="1"/>
</dbReference>
<dbReference type="GO" id="GO:0140664">
    <property type="term" value="F:ATP-dependent DNA damage sensor activity"/>
    <property type="evidence" value="ECO:0007669"/>
    <property type="project" value="InterPro"/>
</dbReference>
<proteinExistence type="inferred from homology"/>
<organism evidence="4 5">
    <name type="scientific">Catenaria anguillulae PL171</name>
    <dbReference type="NCBI Taxonomy" id="765915"/>
    <lineage>
        <taxon>Eukaryota</taxon>
        <taxon>Fungi</taxon>
        <taxon>Fungi incertae sedis</taxon>
        <taxon>Blastocladiomycota</taxon>
        <taxon>Blastocladiomycetes</taxon>
        <taxon>Blastocladiales</taxon>
        <taxon>Catenariaceae</taxon>
        <taxon>Catenaria</taxon>
    </lineage>
</organism>
<feature type="region of interest" description="Disordered" evidence="2">
    <location>
        <begin position="1"/>
        <end position="21"/>
    </location>
</feature>
<feature type="region of interest" description="Disordered" evidence="2">
    <location>
        <begin position="92"/>
        <end position="111"/>
    </location>
</feature>